<dbReference type="AlphaFoldDB" id="A0A1X0AV73"/>
<feature type="transmembrane region" description="Helical" evidence="6">
    <location>
        <begin position="456"/>
        <end position="475"/>
    </location>
</feature>
<feature type="transmembrane region" description="Helical" evidence="6">
    <location>
        <begin position="359"/>
        <end position="380"/>
    </location>
</feature>
<comment type="subcellular location">
    <subcellularLocation>
        <location evidence="1">Membrane</location>
        <topology evidence="1">Multi-pass membrane protein</topology>
    </subcellularLocation>
</comment>
<evidence type="ECO:0000256" key="3">
    <source>
        <dbReference type="ARBA" id="ARBA00022692"/>
    </source>
</evidence>
<keyword evidence="3 6" id="KW-0812">Transmembrane</keyword>
<keyword evidence="2" id="KW-0813">Transport</keyword>
<dbReference type="InterPro" id="IPR001046">
    <property type="entry name" value="NRAMP_fam"/>
</dbReference>
<feature type="transmembrane region" description="Helical" evidence="6">
    <location>
        <begin position="42"/>
        <end position="58"/>
    </location>
</feature>
<feature type="transmembrane region" description="Helical" evidence="6">
    <location>
        <begin position="181"/>
        <end position="198"/>
    </location>
</feature>
<feature type="transmembrane region" description="Helical" evidence="6">
    <location>
        <begin position="261"/>
        <end position="279"/>
    </location>
</feature>
<dbReference type="GO" id="GO:0034755">
    <property type="term" value="P:iron ion transmembrane transport"/>
    <property type="evidence" value="ECO:0007669"/>
    <property type="project" value="TreeGrafter"/>
</dbReference>
<dbReference type="STRING" id="1927124.BST13_18615"/>
<evidence type="ECO:0000256" key="2">
    <source>
        <dbReference type="ARBA" id="ARBA00022448"/>
    </source>
</evidence>
<keyword evidence="8" id="KW-1185">Reference proteome</keyword>
<dbReference type="RefSeq" id="WP_083165500.1">
    <property type="nucleotide sequence ID" value="NZ_MVHF01000018.1"/>
</dbReference>
<evidence type="ECO:0000313" key="8">
    <source>
        <dbReference type="Proteomes" id="UP000192448"/>
    </source>
</evidence>
<evidence type="ECO:0000313" key="7">
    <source>
        <dbReference type="EMBL" id="ORA33977.1"/>
    </source>
</evidence>
<dbReference type="Pfam" id="PF01566">
    <property type="entry name" value="Nramp"/>
    <property type="match status" value="1"/>
</dbReference>
<name>A0A1X0AV73_9MYCO</name>
<feature type="transmembrane region" description="Helical" evidence="6">
    <location>
        <begin position="419"/>
        <end position="444"/>
    </location>
</feature>
<dbReference type="Proteomes" id="UP000192448">
    <property type="component" value="Unassembled WGS sequence"/>
</dbReference>
<feature type="transmembrane region" description="Helical" evidence="6">
    <location>
        <begin position="78"/>
        <end position="98"/>
    </location>
</feature>
<feature type="transmembrane region" description="Helical" evidence="6">
    <location>
        <begin position="314"/>
        <end position="338"/>
    </location>
</feature>
<dbReference type="GO" id="GO:0005384">
    <property type="term" value="F:manganese ion transmembrane transporter activity"/>
    <property type="evidence" value="ECO:0007669"/>
    <property type="project" value="TreeGrafter"/>
</dbReference>
<reference evidence="7 8" key="1">
    <citation type="submission" date="2017-02" db="EMBL/GenBank/DDBJ databases">
        <title>The new phylogeny of genus Mycobacterium.</title>
        <authorList>
            <person name="Tortoli E."/>
            <person name="Trovato A."/>
            <person name="Cirillo D.M."/>
        </authorList>
    </citation>
    <scope>NUCLEOTIDE SEQUENCE [LARGE SCALE GENOMIC DNA]</scope>
    <source>
        <strain evidence="7 8">RW6</strain>
    </source>
</reference>
<feature type="transmembrane region" description="Helical" evidence="6">
    <location>
        <begin position="386"/>
        <end position="407"/>
    </location>
</feature>
<evidence type="ECO:0000256" key="6">
    <source>
        <dbReference type="SAM" id="Phobius"/>
    </source>
</evidence>
<dbReference type="GO" id="GO:0005886">
    <property type="term" value="C:plasma membrane"/>
    <property type="evidence" value="ECO:0007669"/>
    <property type="project" value="TreeGrafter"/>
</dbReference>
<evidence type="ECO:0000256" key="4">
    <source>
        <dbReference type="ARBA" id="ARBA00022989"/>
    </source>
</evidence>
<accession>A0A1X0AV73</accession>
<keyword evidence="5 6" id="KW-0472">Membrane</keyword>
<protein>
    <submittedName>
        <fullName evidence="7">Manganese transporter</fullName>
    </submittedName>
</protein>
<organism evidence="7 8">
    <name type="scientific">Mycobacterium aquaticum</name>
    <dbReference type="NCBI Taxonomy" id="1927124"/>
    <lineage>
        <taxon>Bacteria</taxon>
        <taxon>Bacillati</taxon>
        <taxon>Actinomycetota</taxon>
        <taxon>Actinomycetes</taxon>
        <taxon>Mycobacteriales</taxon>
        <taxon>Mycobacteriaceae</taxon>
        <taxon>Mycobacterium</taxon>
    </lineage>
</organism>
<feature type="transmembrane region" description="Helical" evidence="6">
    <location>
        <begin position="218"/>
        <end position="240"/>
    </location>
</feature>
<feature type="transmembrane region" description="Helical" evidence="6">
    <location>
        <begin position="119"/>
        <end position="143"/>
    </location>
</feature>
<evidence type="ECO:0000256" key="1">
    <source>
        <dbReference type="ARBA" id="ARBA00004141"/>
    </source>
</evidence>
<feature type="transmembrane region" description="Helical" evidence="6">
    <location>
        <begin position="523"/>
        <end position="541"/>
    </location>
</feature>
<feature type="transmembrane region" description="Helical" evidence="6">
    <location>
        <begin position="155"/>
        <end position="174"/>
    </location>
</feature>
<gene>
    <name evidence="7" type="ORF">BST13_18615</name>
</gene>
<evidence type="ECO:0000256" key="5">
    <source>
        <dbReference type="ARBA" id="ARBA00023136"/>
    </source>
</evidence>
<comment type="caution">
    <text evidence="7">The sequence shown here is derived from an EMBL/GenBank/DDBJ whole genome shotgun (WGS) entry which is preliminary data.</text>
</comment>
<dbReference type="EMBL" id="MVHF01000018">
    <property type="protein sequence ID" value="ORA33977.1"/>
    <property type="molecule type" value="Genomic_DNA"/>
</dbReference>
<dbReference type="OrthoDB" id="9787548at2"/>
<dbReference type="PANTHER" id="PTHR11706:SF33">
    <property type="entry name" value="NATURAL RESISTANCE-ASSOCIATED MACROPHAGE PROTEIN 2"/>
    <property type="match status" value="1"/>
</dbReference>
<keyword evidence="4 6" id="KW-1133">Transmembrane helix</keyword>
<sequence length="545" mass="58268">MTSNETPRTAVLDSAHLGDIEGAFGRINVNDTDRPRTLRTRLLTLLAIVGPGLIVMVGDNDAGGVATYAQAGQNYGYSLLWVLLLLIPVLIVNQEMVVRLGAVTGVGHARLINERFGRGWGWFSVGDLFLLNFLTLVTEFIGITLAADYIGLSKYIVVPTSAVALIAIMATGSFRRWERMMFVFIAITLLQIPMLLMSDPQWGRAAKSFVVPGISGGISSDAVLLIIAIVGTTVAPWQLFFQQSNIVDKRITPRFISYERADTALGAVVVVLGAAALVMTGDWAGRSAGAIGNFVDAGDIAHLLGQHSSILGGLFAIVLLDASIVGAAAVTLSTSYAFGDVFGLKHSLHRGFSDAKPFYLSYTAMVALAAIIVLIPGAPLGLITTAVQALAGLLLPSASVFLLLLCNDREVLGPWVNRPWLNGVAAVIVGTLLLLSGILMATTLFPNVDVVSVAEYLGLALVVLGVSAAVVLRWMSRRRQKRSPEQEALIRKLARADKSTWRMPPLSLLEPVKWSPGTRLGMIALRSYLVIGAVLLIVKAVQLTH</sequence>
<dbReference type="GO" id="GO:0015086">
    <property type="term" value="F:cadmium ion transmembrane transporter activity"/>
    <property type="evidence" value="ECO:0007669"/>
    <property type="project" value="TreeGrafter"/>
</dbReference>
<proteinExistence type="predicted"/>
<dbReference type="PANTHER" id="PTHR11706">
    <property type="entry name" value="SOLUTE CARRIER PROTEIN FAMILY 11 MEMBER"/>
    <property type="match status" value="1"/>
</dbReference>